<proteinExistence type="predicted"/>
<evidence type="ECO:0000313" key="2">
    <source>
        <dbReference type="Proteomes" id="UP000256512"/>
    </source>
</evidence>
<keyword evidence="2" id="KW-1185">Reference proteome</keyword>
<reference evidence="1 2" key="1">
    <citation type="journal article" date="2006" name="Int. J. Syst. Evol. Microbiol.">
        <title>Chryseobacterium piscium sp. nov., isolated from fish of the South Atlantic Ocean off South Africa.</title>
        <authorList>
            <person name="de Beer H."/>
            <person name="Hugo C.J."/>
            <person name="Jooste P.J."/>
            <person name="Vancanneyt M."/>
            <person name="Coenye T."/>
            <person name="Vandamme P."/>
        </authorList>
    </citation>
    <scope>NUCLEOTIDE SEQUENCE [LARGE SCALE GENOMIC DNA]</scope>
    <source>
        <strain evidence="1 2">CCUG 51923</strain>
    </source>
</reference>
<organism evidence="1 2">
    <name type="scientific">Chryseobacterium piscium</name>
    <dbReference type="NCBI Taxonomy" id="333702"/>
    <lineage>
        <taxon>Bacteria</taxon>
        <taxon>Pseudomonadati</taxon>
        <taxon>Bacteroidota</taxon>
        <taxon>Flavobacteriia</taxon>
        <taxon>Flavobacteriales</taxon>
        <taxon>Weeksellaceae</taxon>
        <taxon>Chryseobacterium group</taxon>
        <taxon>Chryseobacterium</taxon>
    </lineage>
</organism>
<sequence length="63" mass="7274">MTFFNHKKSKDIIVVIVIQKLEITSSTQCLILANFIFKEQKNLKHSFHSSFISDFVAILCSLK</sequence>
<dbReference type="Proteomes" id="UP000256512">
    <property type="component" value="Unassembled WGS sequence"/>
</dbReference>
<evidence type="ECO:0000313" key="1">
    <source>
        <dbReference type="EMBL" id="REC51158.1"/>
    </source>
</evidence>
<name>A0A3D9BCQ0_9FLAO</name>
<gene>
    <name evidence="1" type="ORF">DRF62_17675</name>
</gene>
<dbReference type="EMBL" id="QNVS01000080">
    <property type="protein sequence ID" value="REC51158.1"/>
    <property type="molecule type" value="Genomic_DNA"/>
</dbReference>
<comment type="caution">
    <text evidence="1">The sequence shown here is derived from an EMBL/GenBank/DDBJ whole genome shotgun (WGS) entry which is preliminary data.</text>
</comment>
<accession>A0A3D9BCQ0</accession>
<protein>
    <submittedName>
        <fullName evidence="1">Uncharacterized protein</fullName>
    </submittedName>
</protein>
<dbReference type="AlphaFoldDB" id="A0A3D9BCQ0"/>